<evidence type="ECO:0000313" key="3">
    <source>
        <dbReference type="Proteomes" id="UP001215712"/>
    </source>
</evidence>
<evidence type="ECO:0000313" key="2">
    <source>
        <dbReference type="EMBL" id="KAJ5727126.1"/>
    </source>
</evidence>
<feature type="region of interest" description="Disordered" evidence="1">
    <location>
        <begin position="78"/>
        <end position="198"/>
    </location>
</feature>
<feature type="compositionally biased region" description="Basic and acidic residues" evidence="1">
    <location>
        <begin position="239"/>
        <end position="265"/>
    </location>
</feature>
<feature type="compositionally biased region" description="Low complexity" evidence="1">
    <location>
        <begin position="370"/>
        <end position="380"/>
    </location>
</feature>
<feature type="compositionally biased region" description="Basic and acidic residues" evidence="1">
    <location>
        <begin position="185"/>
        <end position="198"/>
    </location>
</feature>
<protein>
    <submittedName>
        <fullName evidence="2">Uncharacterized protein</fullName>
    </submittedName>
</protein>
<feature type="compositionally biased region" description="Basic and acidic residues" evidence="1">
    <location>
        <begin position="444"/>
        <end position="453"/>
    </location>
</feature>
<reference evidence="2" key="1">
    <citation type="journal article" date="2023" name="IMA Fungus">
        <title>Comparative genomic study of the Penicillium genus elucidates a diverse pangenome and 15 lateral gene transfer events.</title>
        <authorList>
            <person name="Petersen C."/>
            <person name="Sorensen T."/>
            <person name="Nielsen M.R."/>
            <person name="Sondergaard T.E."/>
            <person name="Sorensen J.L."/>
            <person name="Fitzpatrick D.A."/>
            <person name="Frisvad J.C."/>
            <person name="Nielsen K.L."/>
        </authorList>
    </citation>
    <scope>NUCLEOTIDE SEQUENCE</scope>
    <source>
        <strain evidence="2">IBT 17514</strain>
    </source>
</reference>
<name>A0AAD6HMK7_9EURO</name>
<feature type="compositionally biased region" description="Basic residues" evidence="1">
    <location>
        <begin position="532"/>
        <end position="542"/>
    </location>
</feature>
<feature type="compositionally biased region" description="Basic and acidic residues" evidence="1">
    <location>
        <begin position="489"/>
        <end position="515"/>
    </location>
</feature>
<organism evidence="2 3">
    <name type="scientific">Penicillium malachiteum</name>
    <dbReference type="NCBI Taxonomy" id="1324776"/>
    <lineage>
        <taxon>Eukaryota</taxon>
        <taxon>Fungi</taxon>
        <taxon>Dikarya</taxon>
        <taxon>Ascomycota</taxon>
        <taxon>Pezizomycotina</taxon>
        <taxon>Eurotiomycetes</taxon>
        <taxon>Eurotiomycetidae</taxon>
        <taxon>Eurotiales</taxon>
        <taxon>Aspergillaceae</taxon>
        <taxon>Penicillium</taxon>
    </lineage>
</organism>
<accession>A0AAD6HMK7</accession>
<feature type="region of interest" description="Disordered" evidence="1">
    <location>
        <begin position="225"/>
        <end position="542"/>
    </location>
</feature>
<feature type="compositionally biased region" description="Basic residues" evidence="1">
    <location>
        <begin position="266"/>
        <end position="277"/>
    </location>
</feature>
<evidence type="ECO:0000256" key="1">
    <source>
        <dbReference type="SAM" id="MobiDB-lite"/>
    </source>
</evidence>
<feature type="compositionally biased region" description="Acidic residues" evidence="1">
    <location>
        <begin position="300"/>
        <end position="315"/>
    </location>
</feature>
<dbReference type="AlphaFoldDB" id="A0AAD6HMK7"/>
<feature type="compositionally biased region" description="Basic and acidic residues" evidence="1">
    <location>
        <begin position="348"/>
        <end position="357"/>
    </location>
</feature>
<gene>
    <name evidence="2" type="ORF">N7493_004946</name>
</gene>
<reference evidence="2" key="2">
    <citation type="submission" date="2023-01" db="EMBL/GenBank/DDBJ databases">
        <authorList>
            <person name="Petersen C."/>
        </authorList>
    </citation>
    <scope>NUCLEOTIDE SEQUENCE</scope>
    <source>
        <strain evidence="2">IBT 17514</strain>
    </source>
</reference>
<feature type="compositionally biased region" description="Basic and acidic residues" evidence="1">
    <location>
        <begin position="384"/>
        <end position="410"/>
    </location>
</feature>
<feature type="compositionally biased region" description="Acidic residues" evidence="1">
    <location>
        <begin position="338"/>
        <end position="347"/>
    </location>
</feature>
<dbReference type="EMBL" id="JAQJAN010000006">
    <property type="protein sequence ID" value="KAJ5727126.1"/>
    <property type="molecule type" value="Genomic_DNA"/>
</dbReference>
<keyword evidence="3" id="KW-1185">Reference proteome</keyword>
<feature type="compositionally biased region" description="Basic and acidic residues" evidence="1">
    <location>
        <begin position="316"/>
        <end position="330"/>
    </location>
</feature>
<proteinExistence type="predicted"/>
<dbReference type="Proteomes" id="UP001215712">
    <property type="component" value="Unassembled WGS sequence"/>
</dbReference>
<feature type="compositionally biased region" description="Basic and acidic residues" evidence="1">
    <location>
        <begin position="136"/>
        <end position="168"/>
    </location>
</feature>
<sequence>MTDSESVRLHITPFNSDLLPSVLPPSIRATATEISFHTISTFPENNYGYVTLSTMDAEKIKQKLNGKILKGKKFKIESARPQKRQLEEEVEVEPIKEKKKPKKSKPEKSKSGENVIEGYELPSDRKVKRGWTDPSNGKKDKRKYDKSKSKDDKKEKPQPKSKYSEKAECLFLTKIPPNRAAVPDADDKKAKKKKGSDNVVHEFAKTYTQPSFLRSTDENVALTAEFDEEKGWVDNTGNVKEDVSKKSRKKDYLPGKIPGAKEKRPVKTSSKSKSKSKAKVEEPESAAESEDWTSSSGSDDNSDSESESESEDEKENADKDSDSDSDDAKDSSSPSESDSSDEEEESDEQKPPEEVKSTDVPMTTDEPESEASSSSSPAENTPEESSKEVHPLEALFKRPVTETTTEKPTAEADTGFSFFGNGDDIESDDEPKVSEPQTPFTPFTKRDIQDRGLRSAAPTPDTGVASRHMKWNEMEDDEDEMSVDTPVSKTREAGAKKDETEFSKWFWENRGDNNRAWKKRRRDAAKEQRQRENRKKGMKGKS</sequence>
<feature type="compositionally biased region" description="Basic and acidic residues" evidence="1">
    <location>
        <begin position="78"/>
        <end position="87"/>
    </location>
</feature>
<comment type="caution">
    <text evidence="2">The sequence shown here is derived from an EMBL/GenBank/DDBJ whole genome shotgun (WGS) entry which is preliminary data.</text>
</comment>